<dbReference type="Proteomes" id="UP001633002">
    <property type="component" value="Unassembled WGS sequence"/>
</dbReference>
<keyword evidence="3" id="KW-0808">Transferase</keyword>
<keyword evidence="2" id="KW-0328">Glycosyltransferase</keyword>
<keyword evidence="5" id="KW-0119">Carbohydrate metabolism</keyword>
<keyword evidence="8" id="KW-1185">Reference proteome</keyword>
<reference evidence="7 8" key="1">
    <citation type="submission" date="2024-09" db="EMBL/GenBank/DDBJ databases">
        <title>Chromosome-scale assembly of Riccia sorocarpa.</title>
        <authorList>
            <person name="Paukszto L."/>
        </authorList>
    </citation>
    <scope>NUCLEOTIDE SEQUENCE [LARGE SCALE GENOMIC DNA]</scope>
    <source>
        <strain evidence="7">LP-2024</strain>
        <tissue evidence="7">Aerial parts of the thallus</tissue>
    </source>
</reference>
<dbReference type="Pfam" id="PF10250">
    <property type="entry name" value="O-FucT"/>
    <property type="match status" value="1"/>
</dbReference>
<protein>
    <recommendedName>
        <fullName evidence="6">O-fucosyltransferase family protein</fullName>
    </recommendedName>
</protein>
<dbReference type="PANTHER" id="PTHR31818">
    <property type="entry name" value="O-FUCOSYLTRANSFERASE 16"/>
    <property type="match status" value="1"/>
</dbReference>
<dbReference type="EMBL" id="JBJQOH010000004">
    <property type="protein sequence ID" value="KAL3686965.1"/>
    <property type="molecule type" value="Genomic_DNA"/>
</dbReference>
<dbReference type="PANTHER" id="PTHR31818:SF1">
    <property type="entry name" value="O-FUCOSYLTRANSFERASE 16"/>
    <property type="match status" value="1"/>
</dbReference>
<sequence>MGQLQNVILMPFSNEGRRGMTLFLASAYKRHREEAERFKQTWEHQTHVPKEKSRITTNVLTAKNGTVNNTQVLKQPWELTSVKDVPKKGDPRLREVWNTSMAEWYYGCTEPSQRYQTMSKSGKNGYLLVRANGDLALQRAGIADSVVIARTLDVTMVVPTLTDDRVKFEEIFDVDHFISTLDEDIRILKELPTDEKLPKVALPVVGPRKATLLHYQYKIFKKLQNNRLIQLIATNNRLQDNLEPNLQKLRCRATYTALRFVPSITELGHKLIQRIGNLSKTGRYVAVHIRFDQETLSASGCYFGGGEKERKDLMTYRRSWGRGVQVKDPHKERSMGKCPLTPMELGLLLRAMGFGEDSFLYIVMGSIYGGNETLTPLKELFPHHYTLESLATKAELDPFRASEPKVAAINYMVCQESNVFLANDMSDMPKIMEGHRRFDGHRRTIRPNFEKLALLYIARNKLGWAQFASKTRIFQNGCTGEPNEHRTGEFFENPAACICARGEFELVKSVQEGRELVKRMRKQNKSSIDNPERDWIEMTEDEEKTDNGDGDPIMEVDLLTSPMDTSFQLYEADDEGWPWLMN</sequence>
<accession>A0ABD3H9C7</accession>
<evidence type="ECO:0000256" key="5">
    <source>
        <dbReference type="ARBA" id="ARBA00023277"/>
    </source>
</evidence>
<evidence type="ECO:0000256" key="1">
    <source>
        <dbReference type="ARBA" id="ARBA00007737"/>
    </source>
</evidence>
<dbReference type="GO" id="GO:0006004">
    <property type="term" value="P:fucose metabolic process"/>
    <property type="evidence" value="ECO:0007669"/>
    <property type="project" value="UniProtKB-KW"/>
</dbReference>
<evidence type="ECO:0000256" key="4">
    <source>
        <dbReference type="ARBA" id="ARBA00023253"/>
    </source>
</evidence>
<organism evidence="7 8">
    <name type="scientific">Riccia sorocarpa</name>
    <dbReference type="NCBI Taxonomy" id="122646"/>
    <lineage>
        <taxon>Eukaryota</taxon>
        <taxon>Viridiplantae</taxon>
        <taxon>Streptophyta</taxon>
        <taxon>Embryophyta</taxon>
        <taxon>Marchantiophyta</taxon>
        <taxon>Marchantiopsida</taxon>
        <taxon>Marchantiidae</taxon>
        <taxon>Marchantiales</taxon>
        <taxon>Ricciaceae</taxon>
        <taxon>Riccia</taxon>
    </lineage>
</organism>
<evidence type="ECO:0000256" key="2">
    <source>
        <dbReference type="ARBA" id="ARBA00022676"/>
    </source>
</evidence>
<evidence type="ECO:0000313" key="8">
    <source>
        <dbReference type="Proteomes" id="UP001633002"/>
    </source>
</evidence>
<comment type="caution">
    <text evidence="7">The sequence shown here is derived from an EMBL/GenBank/DDBJ whole genome shotgun (WGS) entry which is preliminary data.</text>
</comment>
<evidence type="ECO:0000313" key="7">
    <source>
        <dbReference type="EMBL" id="KAL3686965.1"/>
    </source>
</evidence>
<dbReference type="InterPro" id="IPR019378">
    <property type="entry name" value="GDP-Fuc_O-FucTrfase"/>
</dbReference>
<comment type="similarity">
    <text evidence="1">Belongs to the glycosyltransferase GT106 family.</text>
</comment>
<evidence type="ECO:0000256" key="3">
    <source>
        <dbReference type="ARBA" id="ARBA00022679"/>
    </source>
</evidence>
<dbReference type="AlphaFoldDB" id="A0ABD3H9C7"/>
<evidence type="ECO:0000256" key="6">
    <source>
        <dbReference type="ARBA" id="ARBA00030350"/>
    </source>
</evidence>
<keyword evidence="4" id="KW-0294">Fucose metabolism</keyword>
<gene>
    <name evidence="7" type="ORF">R1sor_013274</name>
</gene>
<name>A0ABD3H9C7_9MARC</name>
<dbReference type="GO" id="GO:0016757">
    <property type="term" value="F:glycosyltransferase activity"/>
    <property type="evidence" value="ECO:0007669"/>
    <property type="project" value="UniProtKB-KW"/>
</dbReference>
<proteinExistence type="inferred from homology"/>